<dbReference type="InterPro" id="IPR036691">
    <property type="entry name" value="Endo/exonu/phosph_ase_sf"/>
</dbReference>
<accession>A0A9W6Y9T3</accession>
<reference evidence="2" key="1">
    <citation type="submission" date="2023-04" db="EMBL/GenBank/DDBJ databases">
        <title>Phytophthora fragariaefolia NBRC 109709.</title>
        <authorList>
            <person name="Ichikawa N."/>
            <person name="Sato H."/>
            <person name="Tonouchi N."/>
        </authorList>
    </citation>
    <scope>NUCLEOTIDE SEQUENCE</scope>
    <source>
        <strain evidence="2">NBRC 109709</strain>
    </source>
</reference>
<evidence type="ECO:0000313" key="3">
    <source>
        <dbReference type="Proteomes" id="UP001165121"/>
    </source>
</evidence>
<protein>
    <submittedName>
        <fullName evidence="2">Unnamed protein product</fullName>
    </submittedName>
</protein>
<sequence length="1201" mass="134392">MGRKEVLMRGTIDGKPVTVCNIYAPHVYAARENFYTDLQSIEFEKDDMVLIGGDHNCTLDDEADRSYHGTKQDHDSPALKGLLTIWGLLDPIALARPHTCDQEGLRRHHAETHTYCYKIPGYGEASSRLDRWYVSATTLPWVAAWNTVQIGANPDPHGAKLHLRSPDDPIRVMKPSRIHPVPAFAKTAVQTMTAQILQDFYEAIQTTEHTAETSATKWKELTQEIARRTRICIRERRRMLRNMSKQKLARLIRQQQRHQAALAGTPDTVESITDNLDGLHLDDTVGPTRSARLARAIADCKRERALYYRSKRFRDATHWTGKTTKAIFRRVSTKFADNVIHRLDPIPGVPPRSIHEKADILTQKFITTDSANIKMHEPSAAQEAIAAPITEDDVRGALRDCKQGKAAGPDRLVNGWYRDYEEWLVPILTKLLNLWYDAAYFPPSFLEADIFCLKKGGASCNALNFRPLALLNTDYKIYTRILASRVGITLPDTIHPNQNGFVSGRTIHDTWGLYAAAQSMVITDSDQQDATALLLDFKKAYDSLDRQYLLEVIRRKGYPEKFVKAEDAIHEGTTVRFLANGSKSRSIRVTSGIRQGCPLAPMLFILALDPLYRKIDEFMGSRGVVIQSAAGRFELRVAGYADDTAAFVRDPSDIPPLLNVLDIFAKASGLQINAGKTLVIALHPKGPQNHMILPPELMYQTRKSACNYLGLQVGSNIQSNTSWHMVISKLRVRLRIACQKVMTVDQRSLIAGAVIIPNLLYIARHEWPTTADVNDMDARIRNFVWHGQFVKEITGVRAWLDADLAALPRTEGGLAIPDLRAELYALAAMTVRNGAELGTQNMHIVGDLLFHNNKPGVAPRVYILPDFSPPSAPGFQTRNTLWTTGRALLERVGPAEPQGGKSMKTFLQYASGLGGIKLTWMDHRFTIDCTALLVKITGCPSRPSLDDRGPLHLEWLPHAMCDTLQVYTTDGKRMPLDKACGSPHRIHQPLSAIATWQRSRKGYVKFDFMGLNSQVQKRGLAEELARTLTLNFLELAERKCNGTEVSFTASIEDHPVVAYIEKREPITLSMHTSVTGEPTTRRVKNHTGVELALTKLMTPAATVTEVHPHPSVGRLSGAAAAGLEILEWRRLHRIVGLSPWGEQLLQRLKLHAYSLYDAKHAKSGAHTSAASTYRTSRYTMSSGSVRQWFDYDDFCYIRGGD</sequence>
<dbReference type="EMBL" id="BSXT01004188">
    <property type="protein sequence ID" value="GMF57070.1"/>
    <property type="molecule type" value="Genomic_DNA"/>
</dbReference>
<dbReference type="InterPro" id="IPR000477">
    <property type="entry name" value="RT_dom"/>
</dbReference>
<proteinExistence type="predicted"/>
<name>A0A9W6Y9T3_9STRA</name>
<evidence type="ECO:0000313" key="2">
    <source>
        <dbReference type="EMBL" id="GMF57070.1"/>
    </source>
</evidence>
<gene>
    <name evidence="2" type="ORF">Pfra01_002432500</name>
</gene>
<dbReference type="Pfam" id="PF00078">
    <property type="entry name" value="RVT_1"/>
    <property type="match status" value="1"/>
</dbReference>
<dbReference type="OrthoDB" id="125294at2759"/>
<dbReference type="InterPro" id="IPR043502">
    <property type="entry name" value="DNA/RNA_pol_sf"/>
</dbReference>
<dbReference type="SUPFAM" id="SSF56219">
    <property type="entry name" value="DNase I-like"/>
    <property type="match status" value="1"/>
</dbReference>
<dbReference type="PROSITE" id="PS50878">
    <property type="entry name" value="RT_POL"/>
    <property type="match status" value="1"/>
</dbReference>
<dbReference type="Proteomes" id="UP001165121">
    <property type="component" value="Unassembled WGS sequence"/>
</dbReference>
<dbReference type="CDD" id="cd01650">
    <property type="entry name" value="RT_nLTR_like"/>
    <property type="match status" value="1"/>
</dbReference>
<dbReference type="PANTHER" id="PTHR19446">
    <property type="entry name" value="REVERSE TRANSCRIPTASES"/>
    <property type="match status" value="1"/>
</dbReference>
<dbReference type="SUPFAM" id="SSF56672">
    <property type="entry name" value="DNA/RNA polymerases"/>
    <property type="match status" value="1"/>
</dbReference>
<comment type="caution">
    <text evidence="2">The sequence shown here is derived from an EMBL/GenBank/DDBJ whole genome shotgun (WGS) entry which is preliminary data.</text>
</comment>
<feature type="domain" description="Reverse transcriptase" evidence="1">
    <location>
        <begin position="434"/>
        <end position="713"/>
    </location>
</feature>
<keyword evidence="3" id="KW-1185">Reference proteome</keyword>
<organism evidence="2 3">
    <name type="scientific">Phytophthora fragariaefolia</name>
    <dbReference type="NCBI Taxonomy" id="1490495"/>
    <lineage>
        <taxon>Eukaryota</taxon>
        <taxon>Sar</taxon>
        <taxon>Stramenopiles</taxon>
        <taxon>Oomycota</taxon>
        <taxon>Peronosporomycetes</taxon>
        <taxon>Peronosporales</taxon>
        <taxon>Peronosporaceae</taxon>
        <taxon>Phytophthora</taxon>
    </lineage>
</organism>
<dbReference type="Gene3D" id="3.60.10.10">
    <property type="entry name" value="Endonuclease/exonuclease/phosphatase"/>
    <property type="match status" value="1"/>
</dbReference>
<dbReference type="AlphaFoldDB" id="A0A9W6Y9T3"/>
<evidence type="ECO:0000259" key="1">
    <source>
        <dbReference type="PROSITE" id="PS50878"/>
    </source>
</evidence>